<accession>A0AAW1SFJ8</accession>
<evidence type="ECO:0000256" key="1">
    <source>
        <dbReference type="SAM" id="MobiDB-lite"/>
    </source>
</evidence>
<feature type="transmembrane region" description="Helical" evidence="2">
    <location>
        <begin position="189"/>
        <end position="209"/>
    </location>
</feature>
<organism evidence="3 4">
    <name type="scientific">Apatococcus lobatus</name>
    <dbReference type="NCBI Taxonomy" id="904363"/>
    <lineage>
        <taxon>Eukaryota</taxon>
        <taxon>Viridiplantae</taxon>
        <taxon>Chlorophyta</taxon>
        <taxon>core chlorophytes</taxon>
        <taxon>Trebouxiophyceae</taxon>
        <taxon>Chlorellales</taxon>
        <taxon>Chlorellaceae</taxon>
        <taxon>Apatococcus</taxon>
    </lineage>
</organism>
<feature type="compositionally biased region" description="Polar residues" evidence="1">
    <location>
        <begin position="270"/>
        <end position="286"/>
    </location>
</feature>
<reference evidence="3 4" key="1">
    <citation type="journal article" date="2024" name="Nat. Commun.">
        <title>Phylogenomics reveals the evolutionary origins of lichenization in chlorophyte algae.</title>
        <authorList>
            <person name="Puginier C."/>
            <person name="Libourel C."/>
            <person name="Otte J."/>
            <person name="Skaloud P."/>
            <person name="Haon M."/>
            <person name="Grisel S."/>
            <person name="Petersen M."/>
            <person name="Berrin J.G."/>
            <person name="Delaux P.M."/>
            <person name="Dal Grande F."/>
            <person name="Keller J."/>
        </authorList>
    </citation>
    <scope>NUCLEOTIDE SEQUENCE [LARGE SCALE GENOMIC DNA]</scope>
    <source>
        <strain evidence="3 4">SAG 2145</strain>
    </source>
</reference>
<keyword evidence="2" id="KW-0472">Membrane</keyword>
<keyword evidence="2" id="KW-1133">Transmembrane helix</keyword>
<feature type="transmembrane region" description="Helical" evidence="2">
    <location>
        <begin position="138"/>
        <end position="159"/>
    </location>
</feature>
<proteinExistence type="predicted"/>
<keyword evidence="2" id="KW-0812">Transmembrane</keyword>
<comment type="caution">
    <text evidence="3">The sequence shown here is derived from an EMBL/GenBank/DDBJ whole genome shotgun (WGS) entry which is preliminary data.</text>
</comment>
<sequence length="326" mass="34470">MAGDASSSSSKSDNAPSGDSNTGRGSTSSSSSSSSTPGEAANDVRNADGLASSEETCLIESRQSVKNFSHLQLDEINQNISNRRNRIFLLMEEVRRLRIQQRIKGGERTREEEVAEEEFPSVIPLLPPMTTETWNDYLKMYTSAVALLIVFGGLVAPALELRMGVGGTSYADFVRAMHLPSNLAAVDPIVAAFCGGAVGVLSALLVVEANNAKLQEKRRCAYCGGTGYLTCGTCVGTGVKHAATFGQLAPSSNGSLMSNSRKQQKGFHPIQTNGNEQSTAQSSPAKASPQDQCGMCSGTGKVMCTACLCTGKALATEHDPRMDPFN</sequence>
<name>A0AAW1SFJ8_9CHLO</name>
<feature type="region of interest" description="Disordered" evidence="1">
    <location>
        <begin position="253"/>
        <end position="286"/>
    </location>
</feature>
<evidence type="ECO:0000256" key="2">
    <source>
        <dbReference type="SAM" id="Phobius"/>
    </source>
</evidence>
<dbReference type="Proteomes" id="UP001438707">
    <property type="component" value="Unassembled WGS sequence"/>
</dbReference>
<dbReference type="PANTHER" id="PTHR15852">
    <property type="entry name" value="PLASTID TRANSCRIPTIONALLY ACTIVE PROTEIN"/>
    <property type="match status" value="1"/>
</dbReference>
<evidence type="ECO:0000313" key="4">
    <source>
        <dbReference type="Proteomes" id="UP001438707"/>
    </source>
</evidence>
<evidence type="ECO:0000313" key="3">
    <source>
        <dbReference type="EMBL" id="KAK9844612.1"/>
    </source>
</evidence>
<keyword evidence="4" id="KW-1185">Reference proteome</keyword>
<dbReference type="PANTHER" id="PTHR15852:SF8">
    <property type="entry name" value="PROTEIN ORANGE-LIKE, CHLOROPLASTIC"/>
    <property type="match status" value="1"/>
</dbReference>
<feature type="region of interest" description="Disordered" evidence="1">
    <location>
        <begin position="1"/>
        <end position="49"/>
    </location>
</feature>
<protein>
    <submittedName>
        <fullName evidence="3">Uncharacterized protein</fullName>
    </submittedName>
</protein>
<feature type="compositionally biased region" description="Low complexity" evidence="1">
    <location>
        <begin position="1"/>
        <end position="36"/>
    </location>
</feature>
<dbReference type="EMBL" id="JALJOS010000001">
    <property type="protein sequence ID" value="KAK9844612.1"/>
    <property type="molecule type" value="Genomic_DNA"/>
</dbReference>
<gene>
    <name evidence="3" type="ORF">WJX74_004657</name>
</gene>
<dbReference type="AlphaFoldDB" id="A0AAW1SFJ8"/>